<proteinExistence type="predicted"/>
<evidence type="ECO:0000313" key="3">
    <source>
        <dbReference type="Proteomes" id="UP000642829"/>
    </source>
</evidence>
<comment type="caution">
    <text evidence="2">The sequence shown here is derived from an EMBL/GenBank/DDBJ whole genome shotgun (WGS) entry which is preliminary data.</text>
</comment>
<evidence type="ECO:0000256" key="1">
    <source>
        <dbReference type="SAM" id="SignalP"/>
    </source>
</evidence>
<sequence length="248" mass="27309">MRLIYLKTLFLMIVAMLPFEGTAQSTPSQTSYPVTLRVISINSFVTDISVKAPSNDKTRIVARSSSLSAPIDALVVNGYVDFYAYPDTKTAEGLPMPPVARFQAQPNVTEYLVLISATKLDGQRNFVVFAAPFSDQTFSSGQTIALNFTEWNLALRMGEDMGVINSGESQKLYWPTSSDEHLNIQIARSVDEEKWELVMSTRINIPSDRRLLVFILPGIPPAETSSGPVVATGAPIELRVIYDRPTAS</sequence>
<feature type="signal peptide" evidence="1">
    <location>
        <begin position="1"/>
        <end position="23"/>
    </location>
</feature>
<dbReference type="AlphaFoldDB" id="A0A8J3GDF5"/>
<dbReference type="RefSeq" id="WP_189511059.1">
    <property type="nucleotide sequence ID" value="NZ_BMXG01000001.1"/>
</dbReference>
<reference evidence="2" key="2">
    <citation type="submission" date="2020-09" db="EMBL/GenBank/DDBJ databases">
        <authorList>
            <person name="Sun Q."/>
            <person name="Kim S."/>
        </authorList>
    </citation>
    <scope>NUCLEOTIDE SEQUENCE</scope>
    <source>
        <strain evidence="2">KCTC 12870</strain>
    </source>
</reference>
<evidence type="ECO:0000313" key="2">
    <source>
        <dbReference type="EMBL" id="GHB91165.1"/>
    </source>
</evidence>
<keyword evidence="1" id="KW-0732">Signal</keyword>
<reference evidence="2" key="1">
    <citation type="journal article" date="2014" name="Int. J. Syst. Evol. Microbiol.">
        <title>Complete genome sequence of Corynebacterium casei LMG S-19264T (=DSM 44701T), isolated from a smear-ripened cheese.</title>
        <authorList>
            <consortium name="US DOE Joint Genome Institute (JGI-PGF)"/>
            <person name="Walter F."/>
            <person name="Albersmeier A."/>
            <person name="Kalinowski J."/>
            <person name="Ruckert C."/>
        </authorList>
    </citation>
    <scope>NUCLEOTIDE SEQUENCE</scope>
    <source>
        <strain evidence="2">KCTC 12870</strain>
    </source>
</reference>
<dbReference type="Proteomes" id="UP000642829">
    <property type="component" value="Unassembled WGS sequence"/>
</dbReference>
<organism evidence="2 3">
    <name type="scientific">Cerasicoccus arenae</name>
    <dbReference type="NCBI Taxonomy" id="424488"/>
    <lineage>
        <taxon>Bacteria</taxon>
        <taxon>Pseudomonadati</taxon>
        <taxon>Verrucomicrobiota</taxon>
        <taxon>Opitutia</taxon>
        <taxon>Puniceicoccales</taxon>
        <taxon>Cerasicoccaceae</taxon>
        <taxon>Cerasicoccus</taxon>
    </lineage>
</organism>
<feature type="chain" id="PRO_5035156299" evidence="1">
    <location>
        <begin position="24"/>
        <end position="248"/>
    </location>
</feature>
<dbReference type="EMBL" id="BMXG01000001">
    <property type="protein sequence ID" value="GHB91165.1"/>
    <property type="molecule type" value="Genomic_DNA"/>
</dbReference>
<keyword evidence="3" id="KW-1185">Reference proteome</keyword>
<name>A0A8J3GDF5_9BACT</name>
<accession>A0A8J3GDF5</accession>
<protein>
    <submittedName>
        <fullName evidence="2">Uncharacterized protein</fullName>
    </submittedName>
</protein>
<gene>
    <name evidence="2" type="ORF">GCM10007047_02660</name>
</gene>